<dbReference type="GO" id="GO:0032196">
    <property type="term" value="P:transposition"/>
    <property type="evidence" value="ECO:0007669"/>
    <property type="project" value="TreeGrafter"/>
</dbReference>
<dbReference type="InterPro" id="IPR001584">
    <property type="entry name" value="Integrase_cat-core"/>
</dbReference>
<sequence>MGKCYGQLSLEERVEIYRLHAGGRSQIEIASALDRSPSTISREFERNSRPTKVWAGGYEPVRAQQLAERRRRQDGRFKLARQPDLRACVGKSLAMGHSPEQIAGRLALEHGRVIISHESIYRFIYHRTAQKDYWHRLLPRHKLRRGRRRRPGGSPASFIKQRRAITERPAEVEGREVPGHWEADFMLFARYGQGLLVLQERQTRFSMVQHPLDRKAVLTARTIARQLGKLPQAMRKTISFDNGTEFAEHHRLHETLGVQTFFCDPHSPWQKGGVENSIGRLRRSLPRKTDLKLITAAALKRYVRRLNDTPRKCLDFKTPAEAFSKLKSIVALQT</sequence>
<dbReference type="PANTHER" id="PTHR10948">
    <property type="entry name" value="TRANSPOSASE"/>
    <property type="match status" value="1"/>
</dbReference>
<evidence type="ECO:0000313" key="3">
    <source>
        <dbReference type="EMBL" id="SHH21403.1"/>
    </source>
</evidence>
<accession>A0A1M5R6E3</accession>
<protein>
    <submittedName>
        <fullName evidence="3">Transposase and inactivated derivatives, IS30 family</fullName>
    </submittedName>
</protein>
<feature type="domain" description="Integrase catalytic" evidence="2">
    <location>
        <begin position="165"/>
        <end position="327"/>
    </location>
</feature>
<dbReference type="GO" id="GO:0004803">
    <property type="term" value="F:transposase activity"/>
    <property type="evidence" value="ECO:0007669"/>
    <property type="project" value="TreeGrafter"/>
</dbReference>
<dbReference type="OrthoDB" id="9803231at2"/>
<dbReference type="NCBIfam" id="NF033563">
    <property type="entry name" value="transpos_IS30"/>
    <property type="match status" value="1"/>
</dbReference>
<reference evidence="3 4" key="1">
    <citation type="submission" date="2016-11" db="EMBL/GenBank/DDBJ databases">
        <authorList>
            <person name="Jaros S."/>
            <person name="Januszkiewicz K."/>
            <person name="Wedrychowicz H."/>
        </authorList>
    </citation>
    <scope>NUCLEOTIDE SEQUENCE [LARGE SCALE GENOMIC DNA]</scope>
    <source>
        <strain evidence="3 4">GAS138</strain>
    </source>
</reference>
<organism evidence="3 4">
    <name type="scientific">Bradyrhizobium erythrophlei</name>
    <dbReference type="NCBI Taxonomy" id="1437360"/>
    <lineage>
        <taxon>Bacteria</taxon>
        <taxon>Pseudomonadati</taxon>
        <taxon>Pseudomonadota</taxon>
        <taxon>Alphaproteobacteria</taxon>
        <taxon>Hyphomicrobiales</taxon>
        <taxon>Nitrobacteraceae</taxon>
        <taxon>Bradyrhizobium</taxon>
    </lineage>
</organism>
<dbReference type="AlphaFoldDB" id="A0A1M5R6E3"/>
<dbReference type="InterPro" id="IPR012337">
    <property type="entry name" value="RNaseH-like_sf"/>
</dbReference>
<evidence type="ECO:0000313" key="4">
    <source>
        <dbReference type="Proteomes" id="UP000189796"/>
    </source>
</evidence>
<dbReference type="RefSeq" id="WP_079602949.1">
    <property type="nucleotide sequence ID" value="NZ_LT670817.1"/>
</dbReference>
<dbReference type="InterPro" id="IPR053392">
    <property type="entry name" value="Transposase_IS30-like"/>
</dbReference>
<dbReference type="SUPFAM" id="SSF53098">
    <property type="entry name" value="Ribonuclease H-like"/>
    <property type="match status" value="1"/>
</dbReference>
<dbReference type="GO" id="GO:0005829">
    <property type="term" value="C:cytosol"/>
    <property type="evidence" value="ECO:0007669"/>
    <property type="project" value="TreeGrafter"/>
</dbReference>
<evidence type="ECO:0000256" key="1">
    <source>
        <dbReference type="ARBA" id="ARBA00023172"/>
    </source>
</evidence>
<dbReference type="InterPro" id="IPR025246">
    <property type="entry name" value="IS30-like_HTH"/>
</dbReference>
<keyword evidence="1" id="KW-0233">DNA recombination</keyword>
<dbReference type="Pfam" id="PF13936">
    <property type="entry name" value="HTH_38"/>
    <property type="match status" value="1"/>
</dbReference>
<dbReference type="GO" id="GO:0003676">
    <property type="term" value="F:nucleic acid binding"/>
    <property type="evidence" value="ECO:0007669"/>
    <property type="project" value="InterPro"/>
</dbReference>
<dbReference type="PROSITE" id="PS50994">
    <property type="entry name" value="INTEGRASE"/>
    <property type="match status" value="1"/>
</dbReference>
<gene>
    <name evidence="3" type="ORF">SAMN05443248_4086</name>
</gene>
<dbReference type="GO" id="GO:0015074">
    <property type="term" value="P:DNA integration"/>
    <property type="evidence" value="ECO:0007669"/>
    <property type="project" value="InterPro"/>
</dbReference>
<name>A0A1M5R6E3_9BRAD</name>
<dbReference type="Proteomes" id="UP000189796">
    <property type="component" value="Chromosome I"/>
</dbReference>
<dbReference type="EMBL" id="LT670817">
    <property type="protein sequence ID" value="SHH21403.1"/>
    <property type="molecule type" value="Genomic_DNA"/>
</dbReference>
<dbReference type="InterPro" id="IPR051917">
    <property type="entry name" value="Transposase-Integrase"/>
</dbReference>
<evidence type="ECO:0000259" key="2">
    <source>
        <dbReference type="PROSITE" id="PS50994"/>
    </source>
</evidence>
<dbReference type="GO" id="GO:0006310">
    <property type="term" value="P:DNA recombination"/>
    <property type="evidence" value="ECO:0007669"/>
    <property type="project" value="UniProtKB-KW"/>
</dbReference>
<proteinExistence type="predicted"/>
<dbReference type="Gene3D" id="3.30.420.10">
    <property type="entry name" value="Ribonuclease H-like superfamily/Ribonuclease H"/>
    <property type="match status" value="1"/>
</dbReference>
<dbReference type="InterPro" id="IPR036397">
    <property type="entry name" value="RNaseH_sf"/>
</dbReference>
<dbReference type="PANTHER" id="PTHR10948:SF23">
    <property type="entry name" value="TRANSPOSASE INSI FOR INSERTION SEQUENCE ELEMENT IS30A-RELATED"/>
    <property type="match status" value="1"/>
</dbReference>